<dbReference type="PANTHER" id="PTHR31973:SF191">
    <property type="entry name" value="OS05G0489400 PROTEIN"/>
    <property type="match status" value="1"/>
</dbReference>
<gene>
    <name evidence="2" type="ORF">Sradi_5094600</name>
</gene>
<evidence type="ECO:0000259" key="1">
    <source>
        <dbReference type="Pfam" id="PF10551"/>
    </source>
</evidence>
<dbReference type="PANTHER" id="PTHR31973">
    <property type="entry name" value="POLYPROTEIN, PUTATIVE-RELATED"/>
    <property type="match status" value="1"/>
</dbReference>
<dbReference type="AlphaFoldDB" id="A0AAW2M3S9"/>
<protein>
    <recommendedName>
        <fullName evidence="1">MULE transposase domain-containing protein</fullName>
    </recommendedName>
</protein>
<reference evidence="2" key="2">
    <citation type="journal article" date="2024" name="Plant">
        <title>Genomic evolution and insights into agronomic trait innovations of Sesamum species.</title>
        <authorList>
            <person name="Miao H."/>
            <person name="Wang L."/>
            <person name="Qu L."/>
            <person name="Liu H."/>
            <person name="Sun Y."/>
            <person name="Le M."/>
            <person name="Wang Q."/>
            <person name="Wei S."/>
            <person name="Zheng Y."/>
            <person name="Lin W."/>
            <person name="Duan Y."/>
            <person name="Cao H."/>
            <person name="Xiong S."/>
            <person name="Wang X."/>
            <person name="Wei L."/>
            <person name="Li C."/>
            <person name="Ma Q."/>
            <person name="Ju M."/>
            <person name="Zhao R."/>
            <person name="Li G."/>
            <person name="Mu C."/>
            <person name="Tian Q."/>
            <person name="Mei H."/>
            <person name="Zhang T."/>
            <person name="Gao T."/>
            <person name="Zhang H."/>
        </authorList>
    </citation>
    <scope>NUCLEOTIDE SEQUENCE</scope>
    <source>
        <strain evidence="2">G02</strain>
    </source>
</reference>
<dbReference type="EMBL" id="JACGWJ010000023">
    <property type="protein sequence ID" value="KAL0325253.1"/>
    <property type="molecule type" value="Genomic_DNA"/>
</dbReference>
<organism evidence="2">
    <name type="scientific">Sesamum radiatum</name>
    <name type="common">Black benniseed</name>
    <dbReference type="NCBI Taxonomy" id="300843"/>
    <lineage>
        <taxon>Eukaryota</taxon>
        <taxon>Viridiplantae</taxon>
        <taxon>Streptophyta</taxon>
        <taxon>Embryophyta</taxon>
        <taxon>Tracheophyta</taxon>
        <taxon>Spermatophyta</taxon>
        <taxon>Magnoliopsida</taxon>
        <taxon>eudicotyledons</taxon>
        <taxon>Gunneridae</taxon>
        <taxon>Pentapetalae</taxon>
        <taxon>asterids</taxon>
        <taxon>lamiids</taxon>
        <taxon>Lamiales</taxon>
        <taxon>Pedaliaceae</taxon>
        <taxon>Sesamum</taxon>
    </lineage>
</organism>
<dbReference type="Pfam" id="PF10551">
    <property type="entry name" value="MULE"/>
    <property type="match status" value="1"/>
</dbReference>
<evidence type="ECO:0000313" key="2">
    <source>
        <dbReference type="EMBL" id="KAL0325253.1"/>
    </source>
</evidence>
<reference evidence="2" key="1">
    <citation type="submission" date="2020-06" db="EMBL/GenBank/DDBJ databases">
        <authorList>
            <person name="Li T."/>
            <person name="Hu X."/>
            <person name="Zhang T."/>
            <person name="Song X."/>
            <person name="Zhang H."/>
            <person name="Dai N."/>
            <person name="Sheng W."/>
            <person name="Hou X."/>
            <person name="Wei L."/>
        </authorList>
    </citation>
    <scope>NUCLEOTIDE SEQUENCE</scope>
    <source>
        <strain evidence="2">G02</strain>
        <tissue evidence="2">Leaf</tissue>
    </source>
</reference>
<comment type="caution">
    <text evidence="2">The sequence shown here is derived from an EMBL/GenBank/DDBJ whole genome shotgun (WGS) entry which is preliminary data.</text>
</comment>
<dbReference type="InterPro" id="IPR018289">
    <property type="entry name" value="MULE_transposase_dom"/>
</dbReference>
<feature type="domain" description="MULE transposase" evidence="1">
    <location>
        <begin position="228"/>
        <end position="322"/>
    </location>
</feature>
<name>A0AAW2M3S9_SESRA</name>
<proteinExistence type="predicted"/>
<sequence length="355" mass="40896">MTLTVYYGGHAVHIPEANYVGGSVAKFDYASAKECCLQSLDKFCDFAGVSKDMRYCIILNKDFKLILDNNGIRKEYRSRLLYREMIVYVESLERVEGERDDYVAEGAVVIEEGVEGTAGAEGGEGLRVKGVRMKWIFDVKNVKTEWLRDKYIQKFKSDPKRNMKGFRVDIVNELRVNVSKDQAYRAKRATLKAIEGSPDYQYTRLWDYVEEIRVIILVGFKYGYRPIIGIDECYLKGPHGGILLTTCGVDPNNSLFPIAYAVVNKEYRETWEWFLIILKHDLNILRKDEFTFMSDKQKSLIQALDEVFLGSEHRFCVRHSHNNFKLVGFRGLAYKNALWAAAKACTVGEWKMKMA</sequence>
<accession>A0AAW2M3S9</accession>